<comment type="caution">
    <text evidence="7">The sequence shown here is derived from an EMBL/GenBank/DDBJ whole genome shotgun (WGS) entry which is preliminary data.</text>
</comment>
<feature type="compositionally biased region" description="Polar residues" evidence="5">
    <location>
        <begin position="80"/>
        <end position="105"/>
    </location>
</feature>
<proteinExistence type="predicted"/>
<evidence type="ECO:0000313" key="7">
    <source>
        <dbReference type="EMBL" id="KAI6646633.1"/>
    </source>
</evidence>
<organism evidence="7 8">
    <name type="scientific">Oopsacas minuta</name>
    <dbReference type="NCBI Taxonomy" id="111878"/>
    <lineage>
        <taxon>Eukaryota</taxon>
        <taxon>Metazoa</taxon>
        <taxon>Porifera</taxon>
        <taxon>Hexactinellida</taxon>
        <taxon>Hexasterophora</taxon>
        <taxon>Lyssacinosida</taxon>
        <taxon>Leucopsacidae</taxon>
        <taxon>Oopsacas</taxon>
    </lineage>
</organism>
<evidence type="ECO:0000256" key="3">
    <source>
        <dbReference type="ARBA" id="ARBA00023054"/>
    </source>
</evidence>
<dbReference type="PANTHER" id="PTHR46515">
    <property type="entry name" value="TATA ELEMENT MODULATORY FACTOR TMF1"/>
    <property type="match status" value="1"/>
</dbReference>
<feature type="coiled-coil region" evidence="4">
    <location>
        <begin position="393"/>
        <end position="452"/>
    </location>
</feature>
<feature type="coiled-coil region" evidence="4">
    <location>
        <begin position="496"/>
        <end position="590"/>
    </location>
</feature>
<keyword evidence="8" id="KW-1185">Reference proteome</keyword>
<dbReference type="EMBL" id="JAKMXF010000354">
    <property type="protein sequence ID" value="KAI6646633.1"/>
    <property type="molecule type" value="Genomic_DNA"/>
</dbReference>
<accession>A0AAV7JCX2</accession>
<evidence type="ECO:0000256" key="1">
    <source>
        <dbReference type="ARBA" id="ARBA00004555"/>
    </source>
</evidence>
<feature type="region of interest" description="Disordered" evidence="5">
    <location>
        <begin position="50"/>
        <end position="105"/>
    </location>
</feature>
<evidence type="ECO:0000259" key="6">
    <source>
        <dbReference type="Pfam" id="PF12325"/>
    </source>
</evidence>
<evidence type="ECO:0000256" key="5">
    <source>
        <dbReference type="SAM" id="MobiDB-lite"/>
    </source>
</evidence>
<dbReference type="GO" id="GO:0005783">
    <property type="term" value="C:endoplasmic reticulum"/>
    <property type="evidence" value="ECO:0007669"/>
    <property type="project" value="TreeGrafter"/>
</dbReference>
<dbReference type="Pfam" id="PF12329">
    <property type="entry name" value="TMF_DNA_bd"/>
    <property type="match status" value="1"/>
</dbReference>
<dbReference type="GO" id="GO:0005794">
    <property type="term" value="C:Golgi apparatus"/>
    <property type="evidence" value="ECO:0007669"/>
    <property type="project" value="UniProtKB-SubCell"/>
</dbReference>
<feature type="coiled-coil region" evidence="4">
    <location>
        <begin position="219"/>
        <end position="246"/>
    </location>
</feature>
<keyword evidence="2" id="KW-0333">Golgi apparatus</keyword>
<feature type="coiled-coil region" evidence="4">
    <location>
        <begin position="655"/>
        <end position="762"/>
    </location>
</feature>
<dbReference type="Proteomes" id="UP001165289">
    <property type="component" value="Unassembled WGS sequence"/>
</dbReference>
<dbReference type="InterPro" id="IPR052602">
    <property type="entry name" value="Growth_transcription_reg"/>
</dbReference>
<sequence length="766" mass="87962">MSWKSIAWGAISQAQKSIDTVLSNANMPDEGGYNDLDAFSDISGYVGSTLYTSTPVPPKEPQIQEDSDPSPLPSDHSDTEICSLSNEDNISNDMNQELSDSNQMSQSTEFKQVDLFSVPSQEASLINTPEPLANHQLDDVDNSKELQDNPDPVEVENALDSDIPRITVDNQHSMLTTDNVLVQSNEAEEPSHSLTQLREMLKVREAKLFELHESYAQLHDKYELIKENARAEVDQLLAEKDEKIQLLFQEGEKLSKQEMQQNKHIRKQRNNIKDLEYKNKVSAGRLSDIEKVNATLKEDKTSLEISVKKEQEVNKKLETAFSQQEKELLVSKREQSNMLIKIEELSDLNSKSNSEISSLRHSTLTSEISTENAIKSAEDSFQQQMQQTLADQNTAFMLERRSLQEKLNDLEQTLVWKEQSASRQEDRFKEEIEELRAHVERGEQKIQQYSQSISSSTQPLLREIEHLRTSHNDQSQNWSSVESNLRSELTKSHQENARLKEDIHLVQDEKQMLEIRITSMDKKLMGHREEQQHNVQLLESLKAELAKSKLEGQDQESRFKLWKDSYQGSIEQLQEENRKLQADLLEREREVNLTTAYTKPFLSSLDIHVDQNNSIKSTEHEEITLDRANSTASLSDADQYSDTGVGSLWSSATQVDRLQQLLRQKEGQMSSYKQQTIRLEKTCTLLTDELAKLTATNQDLKNKLDEVPKLKKQLLQLNKRHETTLEMCGEKIEENEELKLDLKDIKEMYKSQTEELVTLLQKNTNS</sequence>
<dbReference type="InterPro" id="IPR022092">
    <property type="entry name" value="TMF_DNA-bd"/>
</dbReference>
<reference evidence="7 8" key="1">
    <citation type="journal article" date="2023" name="BMC Biol.">
        <title>The compact genome of the sponge Oopsacas minuta (Hexactinellida) is lacking key metazoan core genes.</title>
        <authorList>
            <person name="Santini S."/>
            <person name="Schenkelaars Q."/>
            <person name="Jourda C."/>
            <person name="Duchesne M."/>
            <person name="Belahbib H."/>
            <person name="Rocher C."/>
            <person name="Selva M."/>
            <person name="Riesgo A."/>
            <person name="Vervoort M."/>
            <person name="Leys S.P."/>
            <person name="Kodjabachian L."/>
            <person name="Le Bivic A."/>
            <person name="Borchiellini C."/>
            <person name="Claverie J.M."/>
            <person name="Renard E."/>
        </authorList>
    </citation>
    <scope>NUCLEOTIDE SEQUENCE [LARGE SCALE GENOMIC DNA]</scope>
    <source>
        <strain evidence="7">SPO-2</strain>
    </source>
</reference>
<dbReference type="AlphaFoldDB" id="A0AAV7JCX2"/>
<dbReference type="InterPro" id="IPR022091">
    <property type="entry name" value="TMF_TATA-bd"/>
</dbReference>
<comment type="subcellular location">
    <subcellularLocation>
        <location evidence="1">Golgi apparatus</location>
    </subcellularLocation>
</comment>
<protein>
    <submittedName>
        <fullName evidence="7">TATA element modulatory factor</fullName>
    </submittedName>
</protein>
<dbReference type="PANTHER" id="PTHR46515:SF1">
    <property type="entry name" value="TATA ELEMENT MODULATORY FACTOR"/>
    <property type="match status" value="1"/>
</dbReference>
<dbReference type="Pfam" id="PF12325">
    <property type="entry name" value="TMF_TATA_bd"/>
    <property type="match status" value="1"/>
</dbReference>
<feature type="domain" description="TATA element modulatory factor 1 TATA binding" evidence="6">
    <location>
        <begin position="651"/>
        <end position="756"/>
    </location>
</feature>
<keyword evidence="3 4" id="KW-0175">Coiled coil</keyword>
<name>A0AAV7JCX2_9METZ</name>
<evidence type="ECO:0000313" key="8">
    <source>
        <dbReference type="Proteomes" id="UP001165289"/>
    </source>
</evidence>
<gene>
    <name evidence="7" type="ORF">LOD99_12754</name>
</gene>
<evidence type="ECO:0000256" key="2">
    <source>
        <dbReference type="ARBA" id="ARBA00023034"/>
    </source>
</evidence>
<evidence type="ECO:0000256" key="4">
    <source>
        <dbReference type="SAM" id="Coils"/>
    </source>
</evidence>